<dbReference type="Proteomes" id="UP000247591">
    <property type="component" value="Unassembled WGS sequence"/>
</dbReference>
<gene>
    <name evidence="1" type="ORF">DFR67_10558</name>
</gene>
<organism evidence="1 2">
    <name type="scientific">Williamsia limnetica</name>
    <dbReference type="NCBI Taxonomy" id="882452"/>
    <lineage>
        <taxon>Bacteria</taxon>
        <taxon>Bacillati</taxon>
        <taxon>Actinomycetota</taxon>
        <taxon>Actinomycetes</taxon>
        <taxon>Mycobacteriales</taxon>
        <taxon>Nocardiaceae</taxon>
        <taxon>Williamsia</taxon>
    </lineage>
</organism>
<evidence type="ECO:0000313" key="1">
    <source>
        <dbReference type="EMBL" id="PYE17913.1"/>
    </source>
</evidence>
<evidence type="ECO:0008006" key="3">
    <source>
        <dbReference type="Google" id="ProtNLM"/>
    </source>
</evidence>
<protein>
    <recommendedName>
        <fullName evidence="3">MepB protein</fullName>
    </recommendedName>
</protein>
<comment type="caution">
    <text evidence="1">The sequence shown here is derived from an EMBL/GenBank/DDBJ whole genome shotgun (WGS) entry which is preliminary data.</text>
</comment>
<dbReference type="RefSeq" id="WP_110469317.1">
    <property type="nucleotide sequence ID" value="NZ_QJSP01000005.1"/>
</dbReference>
<dbReference type="InterPro" id="IPR011235">
    <property type="entry name" value="MepB-like"/>
</dbReference>
<dbReference type="OrthoDB" id="4954833at2"/>
<evidence type="ECO:0000313" key="2">
    <source>
        <dbReference type="Proteomes" id="UP000247591"/>
    </source>
</evidence>
<keyword evidence="2" id="KW-1185">Reference proteome</keyword>
<dbReference type="AlphaFoldDB" id="A0A318RWW2"/>
<name>A0A318RWW2_WILLI</name>
<sequence length="182" mass="20114">MTALEVEPASTHWSANSFPDDLLAAKNLIYDVAAMACSRPVPEVESAGYGAHEFAVADRAIRFRVARMTPKKPGQFVTLWTRTAHGPIAPFDMTDDVDLYVISVRDERGFGQFVFPREVLGAHGVLSTNSVGGKRGFRVYPPWVSVHSRQATLTRAWQIEYFLEVPADGAVDTATARKLYGR</sequence>
<dbReference type="PIRSF" id="PIRSF032285">
    <property type="entry name" value="UCP032285"/>
    <property type="match status" value="1"/>
</dbReference>
<accession>A0A318RWW2</accession>
<dbReference type="InterPro" id="IPR038231">
    <property type="entry name" value="MepB-like_sf"/>
</dbReference>
<dbReference type="Gene3D" id="3.40.1350.140">
    <property type="entry name" value="MepB-like"/>
    <property type="match status" value="1"/>
</dbReference>
<dbReference type="EMBL" id="QJSP01000005">
    <property type="protein sequence ID" value="PYE17913.1"/>
    <property type="molecule type" value="Genomic_DNA"/>
</dbReference>
<reference evidence="1 2" key="1">
    <citation type="submission" date="2018-06" db="EMBL/GenBank/DDBJ databases">
        <title>Genomic Encyclopedia of Type Strains, Phase IV (KMG-IV): sequencing the most valuable type-strain genomes for metagenomic binning, comparative biology and taxonomic classification.</title>
        <authorList>
            <person name="Goeker M."/>
        </authorList>
    </citation>
    <scope>NUCLEOTIDE SEQUENCE [LARGE SCALE GENOMIC DNA]</scope>
    <source>
        <strain evidence="1 2">DSM 45521</strain>
    </source>
</reference>
<proteinExistence type="predicted"/>
<dbReference type="Pfam" id="PF08877">
    <property type="entry name" value="MepB-like"/>
    <property type="match status" value="1"/>
</dbReference>